<evidence type="ECO:0000313" key="8">
    <source>
        <dbReference type="Proteomes" id="UP000308724"/>
    </source>
</evidence>
<keyword evidence="3 6" id="KW-1133">Transmembrane helix</keyword>
<evidence type="ECO:0000256" key="1">
    <source>
        <dbReference type="ARBA" id="ARBA00004167"/>
    </source>
</evidence>
<feature type="region of interest" description="Disordered" evidence="5">
    <location>
        <begin position="210"/>
        <end position="245"/>
    </location>
</feature>
<evidence type="ECO:0000256" key="5">
    <source>
        <dbReference type="SAM" id="MobiDB-lite"/>
    </source>
</evidence>
<sequence>MSNRLCSGTEGDGNPSRGSCTDESWESGNCPQYCLNDLKGVAIYDCNARQNLKNSDGQPLFCCYQGNSQNCCTTGPLFTAEALRFTSSTSSTTSASSTAQSSATTATSSSSASVTESAKPSATQEKAPSSGTDHSGIGIGVGIGVAVPLLLIAVAGFFFWRRRRRHGHHSVSSGSSPSPDPNQRPAIPMPGAYSGDMDWRTAEARAYELESMRKPAELPGSEIDKKDFDDYQPRFLRPSSVDKLD</sequence>
<protein>
    <recommendedName>
        <fullName evidence="9">Mid2 domain-containing protein</fullName>
    </recommendedName>
</protein>
<dbReference type="GO" id="GO:0071944">
    <property type="term" value="C:cell periphery"/>
    <property type="evidence" value="ECO:0007669"/>
    <property type="project" value="UniProtKB-ARBA"/>
</dbReference>
<dbReference type="PANTHER" id="PTHR15549">
    <property type="entry name" value="PAIRED IMMUNOGLOBULIN-LIKE TYPE 2 RECEPTOR"/>
    <property type="match status" value="1"/>
</dbReference>
<evidence type="ECO:0000256" key="6">
    <source>
        <dbReference type="SAM" id="Phobius"/>
    </source>
</evidence>
<keyword evidence="2 6" id="KW-0812">Transmembrane</keyword>
<dbReference type="InterPro" id="IPR051694">
    <property type="entry name" value="Immunoregulatory_rcpt-like"/>
</dbReference>
<evidence type="ECO:0000256" key="4">
    <source>
        <dbReference type="ARBA" id="ARBA00023136"/>
    </source>
</evidence>
<evidence type="ECO:0000313" key="7">
    <source>
        <dbReference type="EMBL" id="TIA39663.1"/>
    </source>
</evidence>
<evidence type="ECO:0000256" key="2">
    <source>
        <dbReference type="ARBA" id="ARBA00022692"/>
    </source>
</evidence>
<feature type="compositionally biased region" description="Polar residues" evidence="5">
    <location>
        <begin position="16"/>
        <end position="25"/>
    </location>
</feature>
<feature type="region of interest" description="Disordered" evidence="5">
    <location>
        <begin position="168"/>
        <end position="197"/>
    </location>
</feature>
<dbReference type="PANTHER" id="PTHR15549:SF26">
    <property type="entry name" value="AXIAL BUDDING PATTERN PROTEIN 2-RELATED"/>
    <property type="match status" value="1"/>
</dbReference>
<keyword evidence="4 6" id="KW-0472">Membrane</keyword>
<name>A0A4T0BY40_AURPU</name>
<feature type="compositionally biased region" description="Low complexity" evidence="5">
    <location>
        <begin position="90"/>
        <end position="118"/>
    </location>
</feature>
<evidence type="ECO:0000256" key="3">
    <source>
        <dbReference type="ARBA" id="ARBA00022989"/>
    </source>
</evidence>
<reference evidence="7 8" key="1">
    <citation type="submission" date="2018-10" db="EMBL/GenBank/DDBJ databases">
        <title>Fifty Aureobasidium pullulans genomes reveal a recombining polyextremotolerant generalist.</title>
        <authorList>
            <person name="Gostincar C."/>
            <person name="Turk M."/>
            <person name="Zajc J."/>
            <person name="Gunde-Cimerman N."/>
        </authorList>
    </citation>
    <scope>NUCLEOTIDE SEQUENCE [LARGE SCALE GENOMIC DNA]</scope>
    <source>
        <strain evidence="7 8">EXF-1645</strain>
    </source>
</reference>
<gene>
    <name evidence="7" type="ORF">D6C78_03130</name>
</gene>
<evidence type="ECO:0008006" key="9">
    <source>
        <dbReference type="Google" id="ProtNLM"/>
    </source>
</evidence>
<proteinExistence type="predicted"/>
<dbReference type="EMBL" id="QZBZ01000042">
    <property type="protein sequence ID" value="TIA39663.1"/>
    <property type="molecule type" value="Genomic_DNA"/>
</dbReference>
<comment type="subcellular location">
    <subcellularLocation>
        <location evidence="1">Membrane</location>
        <topology evidence="1">Single-pass membrane protein</topology>
    </subcellularLocation>
</comment>
<dbReference type="GO" id="GO:0016020">
    <property type="term" value="C:membrane"/>
    <property type="evidence" value="ECO:0007669"/>
    <property type="project" value="UniProtKB-SubCell"/>
</dbReference>
<feature type="region of interest" description="Disordered" evidence="5">
    <location>
        <begin position="1"/>
        <end position="25"/>
    </location>
</feature>
<comment type="caution">
    <text evidence="7">The sequence shown here is derived from an EMBL/GenBank/DDBJ whole genome shotgun (WGS) entry which is preliminary data.</text>
</comment>
<feature type="region of interest" description="Disordered" evidence="5">
    <location>
        <begin position="90"/>
        <end position="135"/>
    </location>
</feature>
<feature type="compositionally biased region" description="Polar residues" evidence="5">
    <location>
        <begin position="120"/>
        <end position="133"/>
    </location>
</feature>
<dbReference type="AlphaFoldDB" id="A0A4T0BY40"/>
<organism evidence="7 8">
    <name type="scientific">Aureobasidium pullulans</name>
    <name type="common">Black yeast</name>
    <name type="synonym">Pullularia pullulans</name>
    <dbReference type="NCBI Taxonomy" id="5580"/>
    <lineage>
        <taxon>Eukaryota</taxon>
        <taxon>Fungi</taxon>
        <taxon>Dikarya</taxon>
        <taxon>Ascomycota</taxon>
        <taxon>Pezizomycotina</taxon>
        <taxon>Dothideomycetes</taxon>
        <taxon>Dothideomycetidae</taxon>
        <taxon>Dothideales</taxon>
        <taxon>Saccotheciaceae</taxon>
        <taxon>Aureobasidium</taxon>
    </lineage>
</organism>
<accession>A0A4T0BY40</accession>
<feature type="transmembrane region" description="Helical" evidence="6">
    <location>
        <begin position="137"/>
        <end position="160"/>
    </location>
</feature>
<feature type="compositionally biased region" description="Basic and acidic residues" evidence="5">
    <location>
        <begin position="210"/>
        <end position="232"/>
    </location>
</feature>
<dbReference type="Proteomes" id="UP000308724">
    <property type="component" value="Unassembled WGS sequence"/>
</dbReference>